<evidence type="ECO:0000256" key="3">
    <source>
        <dbReference type="ARBA" id="ARBA00022525"/>
    </source>
</evidence>
<dbReference type="EMBL" id="JAIXNE010000003">
    <property type="protein sequence ID" value="MCA6075816.1"/>
    <property type="molecule type" value="Genomic_DNA"/>
</dbReference>
<feature type="domain" description="Secretion system C-terminal sorting" evidence="6">
    <location>
        <begin position="805"/>
        <end position="880"/>
    </location>
</feature>
<dbReference type="InterPro" id="IPR051648">
    <property type="entry name" value="CWI-Assembly_Regulator"/>
</dbReference>
<evidence type="ECO:0000313" key="9">
    <source>
        <dbReference type="EMBL" id="MCA6076944.1"/>
    </source>
</evidence>
<keyword evidence="4" id="KW-0732">Signal</keyword>
<evidence type="ECO:0000256" key="2">
    <source>
        <dbReference type="ARBA" id="ARBA00022512"/>
    </source>
</evidence>
<dbReference type="AlphaFoldDB" id="A0A9X1HRF9"/>
<evidence type="ECO:0000313" key="10">
    <source>
        <dbReference type="Proteomes" id="UP001139409"/>
    </source>
</evidence>
<dbReference type="PANTHER" id="PTHR31018">
    <property type="entry name" value="SPORULATION-SPECIFIC PROTEIN-RELATED"/>
    <property type="match status" value="1"/>
</dbReference>
<dbReference type="Gene3D" id="3.80.10.10">
    <property type="entry name" value="Ribonuclease Inhibitor"/>
    <property type="match status" value="1"/>
</dbReference>
<dbReference type="Proteomes" id="UP001139409">
    <property type="component" value="Unassembled WGS sequence"/>
</dbReference>
<evidence type="ECO:0000256" key="4">
    <source>
        <dbReference type="ARBA" id="ARBA00022729"/>
    </source>
</evidence>
<dbReference type="EMBL" id="JAIXNE010000002">
    <property type="protein sequence ID" value="MCA6074639.1"/>
    <property type="molecule type" value="Genomic_DNA"/>
</dbReference>
<comment type="subcellular location">
    <subcellularLocation>
        <location evidence="1">Secreted</location>
        <location evidence="1">Cell wall</location>
    </subcellularLocation>
</comment>
<reference evidence="9" key="1">
    <citation type="submission" date="2021-09" db="EMBL/GenBank/DDBJ databases">
        <title>Fulvivirga sp. isolated from coastal sediment.</title>
        <authorList>
            <person name="Yu H."/>
        </authorList>
    </citation>
    <scope>NUCLEOTIDE SEQUENCE</scope>
    <source>
        <strain evidence="9">1062</strain>
    </source>
</reference>
<keyword evidence="2" id="KW-0134">Cell wall</keyword>
<dbReference type="InterPro" id="IPR032675">
    <property type="entry name" value="LRR_dom_sf"/>
</dbReference>
<dbReference type="InterPro" id="IPR036941">
    <property type="entry name" value="Rcpt_L-dom_sf"/>
</dbReference>
<name>A0A9X1HRF9_9BACT</name>
<gene>
    <name evidence="7" type="ORF">LDX50_07145</name>
    <name evidence="8" type="ORF">LDX50_13115</name>
    <name evidence="9" type="ORF">LDX50_18835</name>
</gene>
<dbReference type="InterPro" id="IPR026444">
    <property type="entry name" value="Secre_tail"/>
</dbReference>
<keyword evidence="5" id="KW-0325">Glycoprotein</keyword>
<dbReference type="RefSeq" id="WP_225697752.1">
    <property type="nucleotide sequence ID" value="NZ_JAIXNE010000002.1"/>
</dbReference>
<proteinExistence type="predicted"/>
<sequence length="883" mass="98422">MKTITTLFLIFFMGIYGVQSQSICSEDIKIQNQEDLDNFNCAIVDGNLTLIITEELNLEPLSILTEVHKTLYIEFSPEISPDLSGLRNLKQARELKISSRGGSSGDTRIEIGSLQKLDSLLSLSVNEVTLVNSFPALKYLRHLSMYASYFQDITWLNNIDTIQTLVLNSTIAADHNEAFLSRIPEGGELTLNYSAFSKLDGLKGIHHLKRLDLTGAYGLSLDGLSELDSADYFIVSNVRTSEGCCGLSHYLRGDPQPLEFVFSNNSCSLEDILSGCYTCSGDIVLKSQEYIDNFTCKTVEGNLTLRTMGEEVDTSPLLVLDSIKGDLIIDVDQADHSGFSNLAFIGNRLYINNGINPDIKIFDFSSLASLNHVRQICLDSIFQKGKLVELTHKVESVHLNGIWGDKTTDWMPLVPSVDTIAIYNTPYFGNDYILKYLSDDGHFFAYNVGDQFAYFNSFDGFKGRTKIGGIHLQTAFVNTFRGLESLMEIDELELIAVESEDYSALCNLLSKGEITGNLIFESNAIELNDLMHLCDFPCEGDYYVYTQDDVDKFACKTLGGSLYLRSNEAIETTPFLQLDSIIGSLVFYGYRSYDQMEFPGFQNLKFIGESLNITGTFIDLGSFSNLSSLGRIDFKWAKTKGQIVSLMDTIDYVFIEDNLSIDKDELHLSNSNWLPNVPCIDTLRLYWVFDSTLYTGIIPKLGENSFLHVEYNGPKDILVGLKGKSKVGGLRLNNLYLESFDDLEDLESVGSLDIQGVNVIRDCCGLYNLLKNGSITGEFVFKNNSCTIEEILAGCAPEEVSSMSIYPNPSNSGKVTVDWKQDPSHKTHIQVLDNSGKMVYESWLDPGNGLGNVQLDISQYPSGVYLVRIITGDKVELKRLVKP</sequence>
<organism evidence="9 10">
    <name type="scientific">Fulvivirga sedimenti</name>
    <dbReference type="NCBI Taxonomy" id="2879465"/>
    <lineage>
        <taxon>Bacteria</taxon>
        <taxon>Pseudomonadati</taxon>
        <taxon>Bacteroidota</taxon>
        <taxon>Cytophagia</taxon>
        <taxon>Cytophagales</taxon>
        <taxon>Fulvivirgaceae</taxon>
        <taxon>Fulvivirga</taxon>
    </lineage>
</organism>
<dbReference type="GO" id="GO:0030313">
    <property type="term" value="C:cell envelope"/>
    <property type="evidence" value="ECO:0007669"/>
    <property type="project" value="UniProtKB-SubCell"/>
</dbReference>
<dbReference type="EMBL" id="JAIXNE010000004">
    <property type="protein sequence ID" value="MCA6076944.1"/>
    <property type="molecule type" value="Genomic_DNA"/>
</dbReference>
<protein>
    <submittedName>
        <fullName evidence="9">T9SS type A sorting domain-containing protein</fullName>
    </submittedName>
</protein>
<evidence type="ECO:0000256" key="5">
    <source>
        <dbReference type="ARBA" id="ARBA00023180"/>
    </source>
</evidence>
<evidence type="ECO:0000256" key="1">
    <source>
        <dbReference type="ARBA" id="ARBA00004191"/>
    </source>
</evidence>
<dbReference type="PANTHER" id="PTHR31018:SF3">
    <property type="entry name" value="RECEPTOR PROTEIN-TYROSINE KINASE"/>
    <property type="match status" value="1"/>
</dbReference>
<dbReference type="Gene3D" id="3.80.20.20">
    <property type="entry name" value="Receptor L-domain"/>
    <property type="match status" value="1"/>
</dbReference>
<evidence type="ECO:0000313" key="7">
    <source>
        <dbReference type="EMBL" id="MCA6074639.1"/>
    </source>
</evidence>
<keyword evidence="3" id="KW-0964">Secreted</keyword>
<comment type="caution">
    <text evidence="9">The sequence shown here is derived from an EMBL/GenBank/DDBJ whole genome shotgun (WGS) entry which is preliminary data.</text>
</comment>
<evidence type="ECO:0000313" key="8">
    <source>
        <dbReference type="EMBL" id="MCA6075816.1"/>
    </source>
</evidence>
<keyword evidence="10" id="KW-1185">Reference proteome</keyword>
<dbReference type="NCBIfam" id="TIGR04183">
    <property type="entry name" value="Por_Secre_tail"/>
    <property type="match status" value="1"/>
</dbReference>
<accession>A0A9X1HRF9</accession>
<dbReference type="SUPFAM" id="SSF52058">
    <property type="entry name" value="L domain-like"/>
    <property type="match status" value="3"/>
</dbReference>
<dbReference type="Pfam" id="PF18962">
    <property type="entry name" value="Por_Secre_tail"/>
    <property type="match status" value="1"/>
</dbReference>
<evidence type="ECO:0000259" key="6">
    <source>
        <dbReference type="Pfam" id="PF18962"/>
    </source>
</evidence>